<dbReference type="InterPro" id="IPR018490">
    <property type="entry name" value="cNMP-bd_dom_sf"/>
</dbReference>
<dbReference type="InterPro" id="IPR018488">
    <property type="entry name" value="cNMP-bd_CS"/>
</dbReference>
<feature type="region of interest" description="Disordered" evidence="10">
    <location>
        <begin position="1"/>
        <end position="21"/>
    </location>
</feature>
<dbReference type="GO" id="GO:0005829">
    <property type="term" value="C:cytosol"/>
    <property type="evidence" value="ECO:0007669"/>
    <property type="project" value="TreeGrafter"/>
</dbReference>
<keyword evidence="3" id="KW-0597">Phosphoprotein</keyword>
<feature type="binding site" evidence="9">
    <location>
        <position position="170"/>
    </location>
    <ligand>
        <name>3',5'-cyclic AMP</name>
        <dbReference type="ChEBI" id="CHEBI:58165"/>
        <label>1</label>
    </ligand>
</feature>
<evidence type="ECO:0000256" key="2">
    <source>
        <dbReference type="ARBA" id="ARBA00020355"/>
    </source>
</evidence>
<dbReference type="Gene3D" id="2.60.120.10">
    <property type="entry name" value="Jelly Rolls"/>
    <property type="match status" value="2"/>
</dbReference>
<evidence type="ECO:0000256" key="1">
    <source>
        <dbReference type="ARBA" id="ARBA00005753"/>
    </source>
</evidence>
<dbReference type="EMBL" id="CP119962">
    <property type="protein sequence ID" value="WFD39913.1"/>
    <property type="molecule type" value="Genomic_DNA"/>
</dbReference>
<dbReference type="GO" id="GO:0005952">
    <property type="term" value="C:cAMP-dependent protein kinase complex"/>
    <property type="evidence" value="ECO:0007669"/>
    <property type="project" value="InterPro"/>
</dbReference>
<dbReference type="GO" id="GO:0004862">
    <property type="term" value="F:cAMP-dependent protein kinase inhibitor activity"/>
    <property type="evidence" value="ECO:0007669"/>
    <property type="project" value="TreeGrafter"/>
</dbReference>
<feature type="region of interest" description="Disordered" evidence="10">
    <location>
        <begin position="336"/>
        <end position="369"/>
    </location>
</feature>
<dbReference type="InterPro" id="IPR000595">
    <property type="entry name" value="cNMP-bd_dom"/>
</dbReference>
<dbReference type="AlphaFoldDB" id="A0AAF0JAX7"/>
<dbReference type="Pfam" id="PF00027">
    <property type="entry name" value="cNMP_binding"/>
    <property type="match status" value="2"/>
</dbReference>
<sequence length="369" mass="39331">MTPSQVQFSGPYGGAPFGGDAEPAGAFPAGFNFARRTSVSAESMSPQLSEARTRAAHTQAPKTEDQQQRIRAATSDIFLFRNLEPEQYQAALQAMEEVHKQAGDIVIKQGDQGDYLYIVESGSLDVFVQPPGTSPADALAAPPDQLGNKVVTYGPGASFGELALLYMQPRAASVVSTAPCTLWAVDRVTFRSILAEANMSRRAFFSSFLKQVPLLQHLNDTERLRVLDAIEIQDYNPGDVIVREGDIGTHFYMVVNGVADVHKASDSDAPVTKLQRGDYFGELALMHSAPRAATVSASAQPGATKLRVAALEEQAFTRLLGPLTGIMSRYAETHYKSADAEPSTPSTLAPPAGSDSAAPMPGSPRSGAS</sequence>
<dbReference type="GO" id="GO:0033554">
    <property type="term" value="P:cellular response to stress"/>
    <property type="evidence" value="ECO:0007669"/>
    <property type="project" value="UniProtKB-ARBA"/>
</dbReference>
<dbReference type="SMART" id="SM00100">
    <property type="entry name" value="cNMP"/>
    <property type="match status" value="2"/>
</dbReference>
<evidence type="ECO:0000256" key="7">
    <source>
        <dbReference type="ARBA" id="ARBA00023149"/>
    </source>
</evidence>
<keyword evidence="7 8" id="KW-0114">cAMP</keyword>
<dbReference type="PROSITE" id="PS50042">
    <property type="entry name" value="CNMP_BINDING_3"/>
    <property type="match status" value="2"/>
</dbReference>
<accession>A0AAF0JAX7</accession>
<dbReference type="PANTHER" id="PTHR11635:SF152">
    <property type="entry name" value="CAMP-DEPENDENT PROTEIN KINASE TYPE I REGULATORY SUBUNIT-RELATED"/>
    <property type="match status" value="1"/>
</dbReference>
<dbReference type="InterPro" id="IPR012198">
    <property type="entry name" value="cAMP_dep_PK_reg_su"/>
</dbReference>
<evidence type="ECO:0000256" key="10">
    <source>
        <dbReference type="SAM" id="MobiDB-lite"/>
    </source>
</evidence>
<dbReference type="PANTHER" id="PTHR11635">
    <property type="entry name" value="CAMP-DEPENDENT PROTEIN KINASE REGULATORY CHAIN"/>
    <property type="match status" value="1"/>
</dbReference>
<feature type="domain" description="Cyclic nucleotide-binding" evidence="11">
    <location>
        <begin position="214"/>
        <end position="337"/>
    </location>
</feature>
<evidence type="ECO:0000259" key="11">
    <source>
        <dbReference type="PROSITE" id="PS50042"/>
    </source>
</evidence>
<dbReference type="PROSITE" id="PS00888">
    <property type="entry name" value="CNMP_BINDING_1"/>
    <property type="match status" value="2"/>
</dbReference>
<protein>
    <recommendedName>
        <fullName evidence="2 8">cAMP-dependent protein kinase regulatory subunit</fullName>
    </recommendedName>
</protein>
<keyword evidence="6 8" id="KW-0547">Nucleotide-binding</keyword>
<gene>
    <name evidence="12" type="ORF">MJAP1_002895</name>
</gene>
<dbReference type="PROSITE" id="PS00889">
    <property type="entry name" value="CNMP_BINDING_2"/>
    <property type="match status" value="2"/>
</dbReference>
<evidence type="ECO:0000313" key="12">
    <source>
        <dbReference type="EMBL" id="WFD39913.1"/>
    </source>
</evidence>
<feature type="compositionally biased region" description="Polar residues" evidence="10">
    <location>
        <begin position="38"/>
        <end position="50"/>
    </location>
</feature>
<dbReference type="GO" id="GO:0030552">
    <property type="term" value="F:cAMP binding"/>
    <property type="evidence" value="ECO:0007669"/>
    <property type="project" value="UniProtKB-KW"/>
</dbReference>
<dbReference type="PIRSF" id="PIRSF000548">
    <property type="entry name" value="PK_regulatory"/>
    <property type="match status" value="1"/>
</dbReference>
<dbReference type="InterPro" id="IPR050503">
    <property type="entry name" value="cAMP-dep_PK_reg_su-like"/>
</dbReference>
<evidence type="ECO:0000256" key="8">
    <source>
        <dbReference type="PIRNR" id="PIRNR000548"/>
    </source>
</evidence>
<dbReference type="CDD" id="cd00038">
    <property type="entry name" value="CAP_ED"/>
    <property type="match status" value="2"/>
</dbReference>
<proteinExistence type="inferred from homology"/>
<reference evidence="12" key="1">
    <citation type="submission" date="2023-03" db="EMBL/GenBank/DDBJ databases">
        <title>Mating type loci evolution in Malassezia.</title>
        <authorList>
            <person name="Coelho M.A."/>
        </authorList>
    </citation>
    <scope>NUCLEOTIDE SEQUENCE</scope>
    <source>
        <strain evidence="12">CBS 9431</strain>
    </source>
</reference>
<evidence type="ECO:0000256" key="3">
    <source>
        <dbReference type="ARBA" id="ARBA00022553"/>
    </source>
</evidence>
<name>A0AAF0JAX7_9BASI</name>
<keyword evidence="4 8" id="KW-0116">cAMP-binding</keyword>
<evidence type="ECO:0000256" key="4">
    <source>
        <dbReference type="ARBA" id="ARBA00022566"/>
    </source>
</evidence>
<evidence type="ECO:0000256" key="9">
    <source>
        <dbReference type="PIRSR" id="PIRSR000548-1"/>
    </source>
</evidence>
<dbReference type="RefSeq" id="XP_060122810.1">
    <property type="nucleotide sequence ID" value="XM_060266827.1"/>
</dbReference>
<feature type="binding site" evidence="9">
    <location>
        <position position="282"/>
    </location>
    <ligand>
        <name>3',5'-cyclic AMP</name>
        <dbReference type="ChEBI" id="CHEBI:58165"/>
        <label>2</label>
    </ligand>
</feature>
<evidence type="ECO:0000313" key="13">
    <source>
        <dbReference type="Proteomes" id="UP001217754"/>
    </source>
</evidence>
<dbReference type="Proteomes" id="UP001217754">
    <property type="component" value="Chromosome 5"/>
</dbReference>
<feature type="binding site" evidence="9">
    <location>
        <position position="161"/>
    </location>
    <ligand>
        <name>3',5'-cyclic AMP</name>
        <dbReference type="ChEBI" id="CHEBI:58165"/>
        <label>1</label>
    </ligand>
</feature>
<dbReference type="GO" id="GO:0005634">
    <property type="term" value="C:nucleus"/>
    <property type="evidence" value="ECO:0007669"/>
    <property type="project" value="TreeGrafter"/>
</dbReference>
<comment type="similarity">
    <text evidence="1 8">Belongs to the cAMP-dependent kinase regulatory chain family.</text>
</comment>
<evidence type="ECO:0000256" key="6">
    <source>
        <dbReference type="ARBA" id="ARBA00022741"/>
    </source>
</evidence>
<feature type="domain" description="Cyclic nucleotide-binding" evidence="11">
    <location>
        <begin position="79"/>
        <end position="211"/>
    </location>
</feature>
<evidence type="ECO:0000256" key="5">
    <source>
        <dbReference type="ARBA" id="ARBA00022737"/>
    </source>
</evidence>
<keyword evidence="5" id="KW-0677">Repeat</keyword>
<dbReference type="InterPro" id="IPR014710">
    <property type="entry name" value="RmlC-like_jellyroll"/>
</dbReference>
<dbReference type="PRINTS" id="PR00103">
    <property type="entry name" value="CAMPKINASE"/>
</dbReference>
<dbReference type="GO" id="GO:0034236">
    <property type="term" value="F:protein kinase A catalytic subunit binding"/>
    <property type="evidence" value="ECO:0007669"/>
    <property type="project" value="TreeGrafter"/>
</dbReference>
<organism evidence="12 13">
    <name type="scientific">Malassezia japonica</name>
    <dbReference type="NCBI Taxonomy" id="223818"/>
    <lineage>
        <taxon>Eukaryota</taxon>
        <taxon>Fungi</taxon>
        <taxon>Dikarya</taxon>
        <taxon>Basidiomycota</taxon>
        <taxon>Ustilaginomycotina</taxon>
        <taxon>Malasseziomycetes</taxon>
        <taxon>Malasseziales</taxon>
        <taxon>Malasseziaceae</taxon>
        <taxon>Malassezia</taxon>
    </lineage>
</organism>
<dbReference type="FunFam" id="2.60.120.10:FF:000039">
    <property type="entry name" value="cAMP-dependent protein kinase regulatory subunit"/>
    <property type="match status" value="1"/>
</dbReference>
<feature type="binding site" evidence="9">
    <location>
        <position position="291"/>
    </location>
    <ligand>
        <name>3',5'-cyclic AMP</name>
        <dbReference type="ChEBI" id="CHEBI:58165"/>
        <label>2</label>
    </ligand>
</feature>
<feature type="region of interest" description="Disordered" evidence="10">
    <location>
        <begin position="38"/>
        <end position="68"/>
    </location>
</feature>
<keyword evidence="13" id="KW-1185">Reference proteome</keyword>
<comment type="subunit">
    <text evidence="8">Tetramer, composed of 2 regulatory (R) and 2 catalytic (C) subunits. In the presence of cAMP it dissociates into 2 active monomeric C subunits and an R dimer.</text>
</comment>
<dbReference type="GeneID" id="85226546"/>
<dbReference type="SUPFAM" id="SSF51206">
    <property type="entry name" value="cAMP-binding domain-like"/>
    <property type="match status" value="2"/>
</dbReference>